<dbReference type="Pfam" id="PF13563">
    <property type="entry name" value="2_5_RNA_ligase2"/>
    <property type="match status" value="1"/>
</dbReference>
<dbReference type="SUPFAM" id="SSF55144">
    <property type="entry name" value="LigT-like"/>
    <property type="match status" value="1"/>
</dbReference>
<sequence length="187" mass="20744">MASPPHHATLPPVRARNPLYVMAKPPPEVQAVIAALPRNDPGRGPDLLHVTLISLYDLHYAPPEWLPATIAALDGFAAPPFPLRFDRQENHKAVTLRTREPLAEARAFQKALVDHLLREKAPIMDGTTPEPHITINYRGDRLGSQTFGALKLPPIEWTVRDILLMESVVGKTTHIEHGRWALTPPGD</sequence>
<proteinExistence type="predicted"/>
<name>A0A1Y5PY32_9SPHN</name>
<gene>
    <name evidence="1" type="ORF">SPPYR_3813</name>
</gene>
<organism evidence="1">
    <name type="scientific">uncultured Sphingopyxis sp</name>
    <dbReference type="NCBI Taxonomy" id="310581"/>
    <lineage>
        <taxon>Bacteria</taxon>
        <taxon>Pseudomonadati</taxon>
        <taxon>Pseudomonadota</taxon>
        <taxon>Alphaproteobacteria</taxon>
        <taxon>Sphingomonadales</taxon>
        <taxon>Sphingomonadaceae</taxon>
        <taxon>Sphingopyxis</taxon>
        <taxon>environmental samples</taxon>
    </lineage>
</organism>
<dbReference type="InterPro" id="IPR009097">
    <property type="entry name" value="Cyclic_Pdiesterase"/>
</dbReference>
<accession>A0A1Y5PY32</accession>
<dbReference type="KEGG" id="sphu:SPPYR_3813"/>
<evidence type="ECO:0000313" key="1">
    <source>
        <dbReference type="EMBL" id="SBV34928.1"/>
    </source>
</evidence>
<reference evidence="1" key="1">
    <citation type="submission" date="2016-03" db="EMBL/GenBank/DDBJ databases">
        <authorList>
            <person name="Ploux O."/>
        </authorList>
    </citation>
    <scope>NUCLEOTIDE SEQUENCE</scope>
    <source>
        <strain evidence="1">UC10</strain>
    </source>
</reference>
<dbReference type="EMBL" id="LT598653">
    <property type="protein sequence ID" value="SBV34928.1"/>
    <property type="molecule type" value="Genomic_DNA"/>
</dbReference>
<dbReference type="Gene3D" id="3.90.1140.10">
    <property type="entry name" value="Cyclic phosphodiesterase"/>
    <property type="match status" value="1"/>
</dbReference>
<evidence type="ECO:0008006" key="2">
    <source>
        <dbReference type="Google" id="ProtNLM"/>
    </source>
</evidence>
<protein>
    <recommendedName>
        <fullName evidence="2">2'-5' RNA ligase</fullName>
    </recommendedName>
</protein>
<dbReference type="AlphaFoldDB" id="A0A1Y5PY32"/>